<feature type="domain" description="Peptidase M24" evidence="8">
    <location>
        <begin position="14"/>
        <end position="242"/>
    </location>
</feature>
<keyword evidence="10" id="KW-1185">Reference proteome</keyword>
<dbReference type="InterPro" id="IPR001714">
    <property type="entry name" value="Pept_M24_MAP"/>
</dbReference>
<keyword evidence="3 6" id="KW-0645">Protease</keyword>
<evidence type="ECO:0000256" key="5">
    <source>
        <dbReference type="ARBA" id="ARBA00022801"/>
    </source>
</evidence>
<dbReference type="InterPro" id="IPR036005">
    <property type="entry name" value="Creatinase/aminopeptidase-like"/>
</dbReference>
<dbReference type="Pfam" id="PF00557">
    <property type="entry name" value="Peptidase_M24"/>
    <property type="match status" value="1"/>
</dbReference>
<feature type="binding site" evidence="6">
    <location>
        <position position="108"/>
    </location>
    <ligand>
        <name>a divalent metal cation</name>
        <dbReference type="ChEBI" id="CHEBI:60240"/>
        <label>2</label>
        <note>catalytic</note>
    </ligand>
</feature>
<feature type="binding site" evidence="6">
    <location>
        <position position="235"/>
    </location>
    <ligand>
        <name>a divalent metal cation</name>
        <dbReference type="ChEBI" id="CHEBI:60240"/>
        <label>1</label>
    </ligand>
</feature>
<keyword evidence="2 6" id="KW-0031">Aminopeptidase</keyword>
<feature type="binding site" evidence="6">
    <location>
        <position position="80"/>
    </location>
    <ligand>
        <name>substrate</name>
    </ligand>
</feature>
<dbReference type="RefSeq" id="WP_339616103.1">
    <property type="nucleotide sequence ID" value="NZ_AP031500.1"/>
</dbReference>
<keyword evidence="4 6" id="KW-0479">Metal-binding</keyword>
<comment type="subunit">
    <text evidence="6">Monomer.</text>
</comment>
<feature type="binding site" evidence="6">
    <location>
        <position position="171"/>
    </location>
    <ligand>
        <name>a divalent metal cation</name>
        <dbReference type="ChEBI" id="CHEBI:60240"/>
        <label>2</label>
        <note>catalytic</note>
    </ligand>
</feature>
<evidence type="ECO:0000256" key="1">
    <source>
        <dbReference type="ARBA" id="ARBA00002521"/>
    </source>
</evidence>
<gene>
    <name evidence="6 9" type="primary">map</name>
    <name evidence="9" type="ORF">ACFOEB_09980</name>
</gene>
<dbReference type="Proteomes" id="UP001595548">
    <property type="component" value="Unassembled WGS sequence"/>
</dbReference>
<dbReference type="GO" id="GO:0004239">
    <property type="term" value="F:initiator methionyl aminopeptidase activity"/>
    <property type="evidence" value="ECO:0007669"/>
    <property type="project" value="UniProtKB-EC"/>
</dbReference>
<comment type="cofactor">
    <cofactor evidence="6">
        <name>Co(2+)</name>
        <dbReference type="ChEBI" id="CHEBI:48828"/>
    </cofactor>
    <cofactor evidence="6">
        <name>Zn(2+)</name>
        <dbReference type="ChEBI" id="CHEBI:29105"/>
    </cofactor>
    <cofactor evidence="6">
        <name>Mn(2+)</name>
        <dbReference type="ChEBI" id="CHEBI:29035"/>
    </cofactor>
    <cofactor evidence="6">
        <name>Fe(2+)</name>
        <dbReference type="ChEBI" id="CHEBI:29033"/>
    </cofactor>
    <text evidence="6">Binds 2 divalent metal cations per subunit. Has a high-affinity and a low affinity metal-binding site. The true nature of the physiological cofactor is under debate. The enzyme is active with cobalt, zinc, manganese or divalent iron ions. Most likely, methionine aminopeptidases function as mononuclear Fe(2+)-metalloproteases under physiological conditions, and the catalytically relevant metal-binding site has been assigned to the histidine-containing high-affinity site.</text>
</comment>
<dbReference type="InterPro" id="IPR002467">
    <property type="entry name" value="Pept_M24A_MAP1"/>
</dbReference>
<dbReference type="InterPro" id="IPR000994">
    <property type="entry name" value="Pept_M24"/>
</dbReference>
<protein>
    <recommendedName>
        <fullName evidence="6 7">Methionine aminopeptidase</fullName>
        <shortName evidence="6">MAP</shortName>
        <shortName evidence="6">MetAP</shortName>
        <ecNumber evidence="6 7">3.4.11.18</ecNumber>
    </recommendedName>
    <alternativeName>
        <fullName evidence="6">Peptidase M</fullName>
    </alternativeName>
</protein>
<feature type="binding site" evidence="6">
    <location>
        <position position="204"/>
    </location>
    <ligand>
        <name>a divalent metal cation</name>
        <dbReference type="ChEBI" id="CHEBI:60240"/>
        <label>2</label>
        <note>catalytic</note>
    </ligand>
</feature>
<dbReference type="EMBL" id="JBHRTL010000006">
    <property type="protein sequence ID" value="MFC3155526.1"/>
    <property type="molecule type" value="Genomic_DNA"/>
</dbReference>
<evidence type="ECO:0000259" key="8">
    <source>
        <dbReference type="Pfam" id="PF00557"/>
    </source>
</evidence>
<feature type="binding site" evidence="6">
    <location>
        <position position="235"/>
    </location>
    <ligand>
        <name>a divalent metal cation</name>
        <dbReference type="ChEBI" id="CHEBI:60240"/>
        <label>2</label>
        <note>catalytic</note>
    </ligand>
</feature>
<evidence type="ECO:0000313" key="10">
    <source>
        <dbReference type="Proteomes" id="UP001595548"/>
    </source>
</evidence>
<dbReference type="CDD" id="cd01086">
    <property type="entry name" value="MetAP1"/>
    <property type="match status" value="1"/>
</dbReference>
<dbReference type="PROSITE" id="PS00680">
    <property type="entry name" value="MAP_1"/>
    <property type="match status" value="1"/>
</dbReference>
<dbReference type="PANTHER" id="PTHR43330">
    <property type="entry name" value="METHIONINE AMINOPEPTIDASE"/>
    <property type="match status" value="1"/>
</dbReference>
<comment type="catalytic activity">
    <reaction evidence="6 7">
        <text>Release of N-terminal amino acids, preferentially methionine, from peptides and arylamides.</text>
        <dbReference type="EC" id="3.4.11.18"/>
    </reaction>
</comment>
<keyword evidence="5 6" id="KW-0378">Hydrolase</keyword>
<dbReference type="EC" id="3.4.11.18" evidence="6 7"/>
<sequence>MNEIILKSPEALAKMRRAGKLLAQVFAELDKRMMEGVTTMTINNWVEQYIREALNARPASLGQYDYPYTLNASPNYVVCHGLPTDKPLKSGDIVNIDITLEKDGYIADSSKMYCIGDVTPLARTLVDATYQALWRGIDAVKPGNTLGDVGYAIARYAHQNGFSVVRDYCGHGIGQQMHEAPSVLHYGSPGAGLVLQEGMTFTIEPMINQGSAKTKTLKDDWTVITRDKKLSAQWEHTLAVTANGVEVLTLRDEEPIAQRLA</sequence>
<accession>A0ABV7HSF5</accession>
<organism evidence="9 10">
    <name type="scientific">Gilvimarinus japonicus</name>
    <dbReference type="NCBI Taxonomy" id="1796469"/>
    <lineage>
        <taxon>Bacteria</taxon>
        <taxon>Pseudomonadati</taxon>
        <taxon>Pseudomonadota</taxon>
        <taxon>Gammaproteobacteria</taxon>
        <taxon>Cellvibrionales</taxon>
        <taxon>Cellvibrionaceae</taxon>
        <taxon>Gilvimarinus</taxon>
    </lineage>
</organism>
<comment type="caution">
    <text evidence="9">The sequence shown here is derived from an EMBL/GenBank/DDBJ whole genome shotgun (WGS) entry which is preliminary data.</text>
</comment>
<evidence type="ECO:0000313" key="9">
    <source>
        <dbReference type="EMBL" id="MFC3155526.1"/>
    </source>
</evidence>
<evidence type="ECO:0000256" key="4">
    <source>
        <dbReference type="ARBA" id="ARBA00022723"/>
    </source>
</evidence>
<proteinExistence type="inferred from homology"/>
<dbReference type="PANTHER" id="PTHR43330:SF27">
    <property type="entry name" value="METHIONINE AMINOPEPTIDASE"/>
    <property type="match status" value="1"/>
</dbReference>
<feature type="binding site" evidence="6">
    <location>
        <position position="108"/>
    </location>
    <ligand>
        <name>a divalent metal cation</name>
        <dbReference type="ChEBI" id="CHEBI:60240"/>
        <label>1</label>
    </ligand>
</feature>
<dbReference type="SUPFAM" id="SSF55920">
    <property type="entry name" value="Creatinase/aminopeptidase"/>
    <property type="match status" value="1"/>
</dbReference>
<name>A0ABV7HSF5_9GAMM</name>
<comment type="similarity">
    <text evidence="6">Belongs to the peptidase M24A family. Methionine aminopeptidase type 1 subfamily.</text>
</comment>
<evidence type="ECO:0000256" key="2">
    <source>
        <dbReference type="ARBA" id="ARBA00022438"/>
    </source>
</evidence>
<dbReference type="NCBIfam" id="TIGR00500">
    <property type="entry name" value="met_pdase_I"/>
    <property type="match status" value="1"/>
</dbReference>
<evidence type="ECO:0000256" key="6">
    <source>
        <dbReference type="HAMAP-Rule" id="MF_01974"/>
    </source>
</evidence>
<feature type="binding site" evidence="6">
    <location>
        <position position="178"/>
    </location>
    <ligand>
        <name>substrate</name>
    </ligand>
</feature>
<comment type="function">
    <text evidence="1 6">Removes the N-terminal methionine from nascent proteins. The N-terminal methionine is often cleaved when the second residue in the primary sequence is small and uncharged (Met-Ala-, Cys, Gly, Pro, Ser, Thr, or Val). Requires deformylation of the N(alpha)-formylated initiator methionine before it can be hydrolyzed.</text>
</comment>
<dbReference type="PRINTS" id="PR00599">
    <property type="entry name" value="MAPEPTIDASE"/>
</dbReference>
<evidence type="ECO:0000256" key="3">
    <source>
        <dbReference type="ARBA" id="ARBA00022670"/>
    </source>
</evidence>
<reference evidence="10" key="1">
    <citation type="journal article" date="2019" name="Int. J. Syst. Evol. Microbiol.">
        <title>The Global Catalogue of Microorganisms (GCM) 10K type strain sequencing project: providing services to taxonomists for standard genome sequencing and annotation.</title>
        <authorList>
            <consortium name="The Broad Institute Genomics Platform"/>
            <consortium name="The Broad Institute Genome Sequencing Center for Infectious Disease"/>
            <person name="Wu L."/>
            <person name="Ma J."/>
        </authorList>
    </citation>
    <scope>NUCLEOTIDE SEQUENCE [LARGE SCALE GENOMIC DNA]</scope>
    <source>
        <strain evidence="10">KCTC 52141</strain>
    </source>
</reference>
<evidence type="ECO:0000256" key="7">
    <source>
        <dbReference type="RuleBase" id="RU003653"/>
    </source>
</evidence>
<dbReference type="Gene3D" id="3.90.230.10">
    <property type="entry name" value="Creatinase/methionine aminopeptidase superfamily"/>
    <property type="match status" value="1"/>
</dbReference>
<dbReference type="HAMAP" id="MF_01974">
    <property type="entry name" value="MetAP_1"/>
    <property type="match status" value="1"/>
</dbReference>
<feature type="binding site" evidence="6">
    <location>
        <position position="97"/>
    </location>
    <ligand>
        <name>a divalent metal cation</name>
        <dbReference type="ChEBI" id="CHEBI:60240"/>
        <label>1</label>
    </ligand>
</feature>